<dbReference type="AlphaFoldDB" id="A0A9X2LG46"/>
<dbReference type="Gene3D" id="3.40.1580.10">
    <property type="entry name" value="SMI1/KNR4-like"/>
    <property type="match status" value="1"/>
</dbReference>
<organism evidence="1 2">
    <name type="scientific">Streptomyces telluris</name>
    <dbReference type="NCBI Taxonomy" id="2720021"/>
    <lineage>
        <taxon>Bacteria</taxon>
        <taxon>Bacillati</taxon>
        <taxon>Actinomycetota</taxon>
        <taxon>Actinomycetes</taxon>
        <taxon>Kitasatosporales</taxon>
        <taxon>Streptomycetaceae</taxon>
        <taxon>Streptomyces</taxon>
    </lineage>
</organism>
<accession>A0A9X2LG46</accession>
<keyword evidence="2" id="KW-1185">Reference proteome</keyword>
<dbReference type="Pfam" id="PF14568">
    <property type="entry name" value="SUKH_6"/>
    <property type="match status" value="1"/>
</dbReference>
<name>A0A9X2LG46_9ACTN</name>
<reference evidence="1" key="1">
    <citation type="submission" date="2022-06" db="EMBL/GenBank/DDBJ databases">
        <title>WGS of actinobacteria.</title>
        <authorList>
            <person name="Thawai C."/>
        </authorList>
    </citation>
    <scope>NUCLEOTIDE SEQUENCE</scope>
    <source>
        <strain evidence="1">AA8</strain>
    </source>
</reference>
<comment type="caution">
    <text evidence="1">The sequence shown here is derived from an EMBL/GenBank/DDBJ whole genome shotgun (WGS) entry which is preliminary data.</text>
</comment>
<sequence>MNPEGETSPAASRSAVDAIEGILRQNVPGDLEGLLLEVNGVMDKFGTDLVWSAERIVDDNSAFRVNPSFAELYASFDSLLFFGDNGGGDQFAFFRNPDRSEVVVWDHETDERRVVAETLEQYVVRCLESGGEDWYRD</sequence>
<gene>
    <name evidence="1" type="ORF">NQU55_12575</name>
</gene>
<dbReference type="SUPFAM" id="SSF160631">
    <property type="entry name" value="SMI1/KNR4-like"/>
    <property type="match status" value="1"/>
</dbReference>
<dbReference type="Proteomes" id="UP001142374">
    <property type="component" value="Unassembled WGS sequence"/>
</dbReference>
<evidence type="ECO:0000313" key="2">
    <source>
        <dbReference type="Proteomes" id="UP001142374"/>
    </source>
</evidence>
<evidence type="ECO:0000313" key="1">
    <source>
        <dbReference type="EMBL" id="MCQ8770605.1"/>
    </source>
</evidence>
<proteinExistence type="predicted"/>
<dbReference type="EMBL" id="JANIID010000009">
    <property type="protein sequence ID" value="MCQ8770605.1"/>
    <property type="molecule type" value="Genomic_DNA"/>
</dbReference>
<dbReference type="RefSeq" id="WP_240976223.1">
    <property type="nucleotide sequence ID" value="NZ_JAATER010000049.1"/>
</dbReference>
<protein>
    <submittedName>
        <fullName evidence="1">SMI1/KNR4 family protein</fullName>
    </submittedName>
</protein>
<dbReference type="InterPro" id="IPR037883">
    <property type="entry name" value="Knr4/Smi1-like_sf"/>
</dbReference>